<dbReference type="PANTHER" id="PTHR33744:SF15">
    <property type="entry name" value="CARBOHYDRATE DIACID REGULATOR"/>
    <property type="match status" value="1"/>
</dbReference>
<sequence>MKDMYEFLFNGLINHNLHQFMKQLYEYFHHPMVLCDVNYLVLAQHPNQQIGDMLFDHMQEHQKVAVEMLPFIQLGNYQKDLDQNNNVIYVDYGVGQTIPRIIAAITDNDNIIGYLCILFADGKPSSEIFSFISKLAKTIASIICHCKTGYNYNRYEYFAIMNYLFSNDNINKHDLEKLLPAQPNNFSRDYCIITTKVGLKSNEIVYLNQLHQHIITLPNTYSYLQDNCLYILITGLNRATKNNIINKVKSLITAVNIYKLKFGISYIFDNLLDINIYKQQALKAYDLSKQQFTFFEDIALESFFTTSSYKIYLHPLITKLKQIDESTKNDYYHTLKSYICNFGDSHKTIEQLAIHRNTLLYRLEKIKELTNIDLHDEKLCTLLLISFFLAENN</sequence>
<protein>
    <recommendedName>
        <fullName evidence="1">PucR C-terminal helix-turn-helix domain-containing protein</fullName>
    </recommendedName>
</protein>
<evidence type="ECO:0000313" key="3">
    <source>
        <dbReference type="Proteomes" id="UP000261032"/>
    </source>
</evidence>
<comment type="caution">
    <text evidence="2">The sequence shown here is derived from an EMBL/GenBank/DDBJ whole genome shotgun (WGS) entry which is preliminary data.</text>
</comment>
<dbReference type="InterPro" id="IPR051448">
    <property type="entry name" value="CdaR-like_regulators"/>
</dbReference>
<gene>
    <name evidence="2" type="ORF">DXB93_10040</name>
</gene>
<dbReference type="Proteomes" id="UP000261032">
    <property type="component" value="Unassembled WGS sequence"/>
</dbReference>
<dbReference type="InterPro" id="IPR025736">
    <property type="entry name" value="PucR_C-HTH_dom"/>
</dbReference>
<dbReference type="EMBL" id="QUSL01000014">
    <property type="protein sequence ID" value="RGD84756.1"/>
    <property type="molecule type" value="Genomic_DNA"/>
</dbReference>
<organism evidence="2 3">
    <name type="scientific">Thomasclavelia ramosa</name>
    <dbReference type="NCBI Taxonomy" id="1547"/>
    <lineage>
        <taxon>Bacteria</taxon>
        <taxon>Bacillati</taxon>
        <taxon>Bacillota</taxon>
        <taxon>Erysipelotrichia</taxon>
        <taxon>Erysipelotrichales</taxon>
        <taxon>Coprobacillaceae</taxon>
        <taxon>Thomasclavelia</taxon>
    </lineage>
</organism>
<dbReference type="InterPro" id="IPR042070">
    <property type="entry name" value="PucR_C-HTH_sf"/>
</dbReference>
<dbReference type="Gene3D" id="1.10.10.2840">
    <property type="entry name" value="PucR C-terminal helix-turn-helix domain"/>
    <property type="match status" value="1"/>
</dbReference>
<dbReference type="RefSeq" id="WP_117581548.1">
    <property type="nucleotide sequence ID" value="NZ_QUSL01000014.1"/>
</dbReference>
<evidence type="ECO:0000313" key="2">
    <source>
        <dbReference type="EMBL" id="RGD84756.1"/>
    </source>
</evidence>
<dbReference type="AlphaFoldDB" id="A0A3E3EDB4"/>
<evidence type="ECO:0000259" key="1">
    <source>
        <dbReference type="Pfam" id="PF13556"/>
    </source>
</evidence>
<dbReference type="Pfam" id="PF13556">
    <property type="entry name" value="HTH_30"/>
    <property type="match status" value="1"/>
</dbReference>
<dbReference type="PANTHER" id="PTHR33744">
    <property type="entry name" value="CARBOHYDRATE DIACID REGULATOR"/>
    <property type="match status" value="1"/>
</dbReference>
<proteinExistence type="predicted"/>
<name>A0A3E3EDB4_9FIRM</name>
<feature type="domain" description="PucR C-terminal helix-turn-helix" evidence="1">
    <location>
        <begin position="332"/>
        <end position="383"/>
    </location>
</feature>
<reference evidence="2 3" key="1">
    <citation type="submission" date="2018-08" db="EMBL/GenBank/DDBJ databases">
        <title>A genome reference for cultivated species of the human gut microbiota.</title>
        <authorList>
            <person name="Zou Y."/>
            <person name="Xue W."/>
            <person name="Luo G."/>
        </authorList>
    </citation>
    <scope>NUCLEOTIDE SEQUENCE [LARGE SCALE GENOMIC DNA]</scope>
    <source>
        <strain evidence="2 3">OM06-4</strain>
    </source>
</reference>
<accession>A0A3E3EDB4</accession>